<gene>
    <name evidence="11" type="primary">SPC2</name>
    <name evidence="11" type="ORF">LCER1_G006823</name>
</gene>
<reference evidence="11 12" key="1">
    <citation type="submission" date="2018-05" db="EMBL/GenBank/DDBJ databases">
        <title>Whole genome sequencing for identification of molecular markers to develop diagnostic detection tools for the regulated plant pathogen Lachnellula willkommii.</title>
        <authorList>
            <person name="Giroux E."/>
            <person name="Bilodeau G."/>
        </authorList>
    </citation>
    <scope>NUCLEOTIDE SEQUENCE [LARGE SCALE GENOMIC DNA]</scope>
    <source>
        <strain evidence="11 12">CBS 625.97</strain>
    </source>
</reference>
<keyword evidence="7 10" id="KW-0472">Membrane</keyword>
<evidence type="ECO:0000256" key="9">
    <source>
        <dbReference type="SAM" id="MobiDB-lite"/>
    </source>
</evidence>
<organism evidence="11 12">
    <name type="scientific">Lachnellula cervina</name>
    <dbReference type="NCBI Taxonomy" id="1316786"/>
    <lineage>
        <taxon>Eukaryota</taxon>
        <taxon>Fungi</taxon>
        <taxon>Dikarya</taxon>
        <taxon>Ascomycota</taxon>
        <taxon>Pezizomycotina</taxon>
        <taxon>Leotiomycetes</taxon>
        <taxon>Helotiales</taxon>
        <taxon>Lachnaceae</taxon>
        <taxon>Lachnellula</taxon>
    </lineage>
</organism>
<dbReference type="PANTHER" id="PTHR13085">
    <property type="entry name" value="MICROSOMAL SIGNAL PEPTIDASE 25 KDA SUBUNIT"/>
    <property type="match status" value="1"/>
</dbReference>
<comment type="subcellular location">
    <subcellularLocation>
        <location evidence="1">Endoplasmic reticulum membrane</location>
        <topology evidence="1">Multi-pass membrane protein</topology>
    </subcellularLocation>
</comment>
<dbReference type="PANTHER" id="PTHR13085:SF0">
    <property type="entry name" value="SIGNAL PEPTIDASE COMPLEX SUBUNIT 2"/>
    <property type="match status" value="1"/>
</dbReference>
<evidence type="ECO:0000256" key="10">
    <source>
        <dbReference type="SAM" id="Phobius"/>
    </source>
</evidence>
<dbReference type="EMBL" id="QGMG01000926">
    <property type="protein sequence ID" value="TVY51046.1"/>
    <property type="molecule type" value="Genomic_DNA"/>
</dbReference>
<evidence type="ECO:0000313" key="11">
    <source>
        <dbReference type="EMBL" id="TVY51046.1"/>
    </source>
</evidence>
<comment type="similarity">
    <text evidence="2">Belongs to the SPCS2 family.</text>
</comment>
<keyword evidence="5" id="KW-0256">Endoplasmic reticulum</keyword>
<dbReference type="Pfam" id="PF06703">
    <property type="entry name" value="SPC25"/>
    <property type="match status" value="1"/>
</dbReference>
<sequence length="237" mass="26137">MASQEKISVYSLADLKNTSDDAIPAYLNSLSFTQSHTLTDTRLALGYTAFGICAATFYWDYTYGFEATKLLTLGAVILYSILNGALTFWIWGVEKGTVYVGTNAETGDKITVQSKTDKFVPVYKLTVTTESKDGKRETKEVKREFREWFDAKGAFVVKPFQRMLASSVAAIGKVDPKNAVPVKKEKKEKVEDNRSMDEKWASLLAESEGTVVIEPETNGASTSTPTPGKGKRRGKKA</sequence>
<dbReference type="InterPro" id="IPR009582">
    <property type="entry name" value="Spc2/SPCS2"/>
</dbReference>
<accession>A0A7D8UK73</accession>
<name>A0A7D8UK73_9HELO</name>
<keyword evidence="6 10" id="KW-1133">Transmembrane helix</keyword>
<evidence type="ECO:0000313" key="12">
    <source>
        <dbReference type="Proteomes" id="UP000481288"/>
    </source>
</evidence>
<evidence type="ECO:0000256" key="4">
    <source>
        <dbReference type="ARBA" id="ARBA00022692"/>
    </source>
</evidence>
<comment type="caution">
    <text evidence="11">The sequence shown here is derived from an EMBL/GenBank/DDBJ whole genome shotgun (WGS) entry which is preliminary data.</text>
</comment>
<evidence type="ECO:0000256" key="7">
    <source>
        <dbReference type="ARBA" id="ARBA00023136"/>
    </source>
</evidence>
<proteinExistence type="inferred from homology"/>
<keyword evidence="12" id="KW-1185">Reference proteome</keyword>
<comment type="function">
    <text evidence="8">Component of the signal peptidase complex (SPC) which catalyzes the cleavage of N-terminal signal sequences from nascent proteins as they are translocated into the lumen of the endoplasmic reticulum. Enhances the enzymatic activity of SPC and facilitates the interactions between different components of the translocation site.</text>
</comment>
<dbReference type="GO" id="GO:0045047">
    <property type="term" value="P:protein targeting to ER"/>
    <property type="evidence" value="ECO:0007669"/>
    <property type="project" value="TreeGrafter"/>
</dbReference>
<evidence type="ECO:0000256" key="6">
    <source>
        <dbReference type="ARBA" id="ARBA00022989"/>
    </source>
</evidence>
<keyword evidence="4 10" id="KW-0812">Transmembrane</keyword>
<evidence type="ECO:0000256" key="5">
    <source>
        <dbReference type="ARBA" id="ARBA00022824"/>
    </source>
</evidence>
<evidence type="ECO:0000256" key="8">
    <source>
        <dbReference type="ARBA" id="ARBA00045608"/>
    </source>
</evidence>
<dbReference type="Proteomes" id="UP000481288">
    <property type="component" value="Unassembled WGS sequence"/>
</dbReference>
<evidence type="ECO:0000256" key="1">
    <source>
        <dbReference type="ARBA" id="ARBA00004477"/>
    </source>
</evidence>
<dbReference type="AlphaFoldDB" id="A0A7D8UK73"/>
<feature type="transmembrane region" description="Helical" evidence="10">
    <location>
        <begin position="70"/>
        <end position="91"/>
    </location>
</feature>
<dbReference type="GO" id="GO:0006465">
    <property type="term" value="P:signal peptide processing"/>
    <property type="evidence" value="ECO:0007669"/>
    <property type="project" value="InterPro"/>
</dbReference>
<feature type="region of interest" description="Disordered" evidence="9">
    <location>
        <begin position="207"/>
        <end position="237"/>
    </location>
</feature>
<protein>
    <recommendedName>
        <fullName evidence="3">Signal peptidase complex subunit 2</fullName>
    </recommendedName>
</protein>
<evidence type="ECO:0000256" key="3">
    <source>
        <dbReference type="ARBA" id="ARBA00017057"/>
    </source>
</evidence>
<evidence type="ECO:0000256" key="2">
    <source>
        <dbReference type="ARBA" id="ARBA00007324"/>
    </source>
</evidence>
<feature type="transmembrane region" description="Helical" evidence="10">
    <location>
        <begin position="44"/>
        <end position="63"/>
    </location>
</feature>
<dbReference type="GO" id="GO:0005787">
    <property type="term" value="C:signal peptidase complex"/>
    <property type="evidence" value="ECO:0007669"/>
    <property type="project" value="InterPro"/>
</dbReference>
<dbReference type="OrthoDB" id="29558at2759"/>